<keyword evidence="4 7" id="KW-0812">Transmembrane</keyword>
<comment type="similarity">
    <text evidence="7">Belongs to the TRAP transporter small permease family.</text>
</comment>
<evidence type="ECO:0000313" key="10">
    <source>
        <dbReference type="Proteomes" id="UP001320831"/>
    </source>
</evidence>
<evidence type="ECO:0000256" key="2">
    <source>
        <dbReference type="ARBA" id="ARBA00022448"/>
    </source>
</evidence>
<feature type="transmembrane region" description="Helical" evidence="7">
    <location>
        <begin position="104"/>
        <end position="124"/>
    </location>
</feature>
<reference evidence="9 10" key="1">
    <citation type="submission" date="2022-09" db="EMBL/GenBank/DDBJ databases">
        <title>Chelativorans salina sp. nov., a novel slightly halophilic bacterium isolated from a saline lake sediment enrichment.</title>
        <authorList>
            <person name="Gao L."/>
            <person name="Fang B.-Z."/>
            <person name="Li W.-J."/>
        </authorList>
    </citation>
    <scope>NUCLEOTIDE SEQUENCE [LARGE SCALE GENOMIC DNA]</scope>
    <source>
        <strain evidence="9 10">EGI FJ00035</strain>
    </source>
</reference>
<dbReference type="RefSeq" id="WP_260905466.1">
    <property type="nucleotide sequence ID" value="NZ_JAOCZP010000006.1"/>
</dbReference>
<comment type="subcellular location">
    <subcellularLocation>
        <location evidence="7">Cell inner membrane</location>
        <topology evidence="7">Multi-pass membrane protein</topology>
    </subcellularLocation>
    <subcellularLocation>
        <location evidence="1">Cell membrane</location>
        <topology evidence="1">Multi-pass membrane protein</topology>
    </subcellularLocation>
</comment>
<keyword evidence="2 7" id="KW-0813">Transport</keyword>
<dbReference type="Pfam" id="PF04290">
    <property type="entry name" value="DctQ"/>
    <property type="match status" value="1"/>
</dbReference>
<dbReference type="InterPro" id="IPR055348">
    <property type="entry name" value="DctQ"/>
</dbReference>
<evidence type="ECO:0000256" key="3">
    <source>
        <dbReference type="ARBA" id="ARBA00022475"/>
    </source>
</evidence>
<keyword evidence="6 7" id="KW-0472">Membrane</keyword>
<evidence type="ECO:0000256" key="5">
    <source>
        <dbReference type="ARBA" id="ARBA00022989"/>
    </source>
</evidence>
<sequence>MVRSGEDDGPARRSGVLAALNRLVDFLCWAAATLAGAVVLGVSLAVVWSVAGSALGFGGIRGEFELVEYGCGVSAFLFLPLCQFRRGHIIVDLFSNWLPARGRYGLEGLWEIVFAAAWLVIAWRFTDGMAGALEYDDRSMLLKIPLWAIYVPALFGAVLSAIVAIRHGVTLLSGRAIGHATVTR</sequence>
<keyword evidence="7" id="KW-0997">Cell inner membrane</keyword>
<comment type="caution">
    <text evidence="7">Lacks conserved residue(s) required for the propagation of feature annotation.</text>
</comment>
<evidence type="ECO:0000313" key="9">
    <source>
        <dbReference type="EMBL" id="MCT7377102.1"/>
    </source>
</evidence>
<keyword evidence="3" id="KW-1003">Cell membrane</keyword>
<comment type="subunit">
    <text evidence="7">The complex comprises the extracytoplasmic solute receptor protein and the two transmembrane proteins.</text>
</comment>
<feature type="transmembrane region" description="Helical" evidence="7">
    <location>
        <begin position="26"/>
        <end position="51"/>
    </location>
</feature>
<feature type="domain" description="Tripartite ATP-independent periplasmic transporters DctQ component" evidence="8">
    <location>
        <begin position="44"/>
        <end position="171"/>
    </location>
</feature>
<dbReference type="EMBL" id="JAOCZP010000006">
    <property type="protein sequence ID" value="MCT7377102.1"/>
    <property type="molecule type" value="Genomic_DNA"/>
</dbReference>
<organism evidence="9 10">
    <name type="scientific">Chelativorans salis</name>
    <dbReference type="NCBI Taxonomy" id="2978478"/>
    <lineage>
        <taxon>Bacteria</taxon>
        <taxon>Pseudomonadati</taxon>
        <taxon>Pseudomonadota</taxon>
        <taxon>Alphaproteobacteria</taxon>
        <taxon>Hyphomicrobiales</taxon>
        <taxon>Phyllobacteriaceae</taxon>
        <taxon>Chelativorans</taxon>
    </lineage>
</organism>
<name>A0ABT2LRH1_9HYPH</name>
<evidence type="ECO:0000256" key="7">
    <source>
        <dbReference type="RuleBase" id="RU369079"/>
    </source>
</evidence>
<protein>
    <recommendedName>
        <fullName evidence="7">TRAP transporter small permease protein</fullName>
    </recommendedName>
</protein>
<comment type="function">
    <text evidence="7">Part of the tripartite ATP-independent periplasmic (TRAP) transport system.</text>
</comment>
<evidence type="ECO:0000259" key="8">
    <source>
        <dbReference type="Pfam" id="PF04290"/>
    </source>
</evidence>
<evidence type="ECO:0000256" key="1">
    <source>
        <dbReference type="ARBA" id="ARBA00004651"/>
    </source>
</evidence>
<comment type="caution">
    <text evidence="9">The sequence shown here is derived from an EMBL/GenBank/DDBJ whole genome shotgun (WGS) entry which is preliminary data.</text>
</comment>
<keyword evidence="10" id="KW-1185">Reference proteome</keyword>
<evidence type="ECO:0000256" key="6">
    <source>
        <dbReference type="ARBA" id="ARBA00023136"/>
    </source>
</evidence>
<feature type="transmembrane region" description="Helical" evidence="7">
    <location>
        <begin position="144"/>
        <end position="165"/>
    </location>
</feature>
<evidence type="ECO:0000256" key="4">
    <source>
        <dbReference type="ARBA" id="ARBA00022692"/>
    </source>
</evidence>
<gene>
    <name evidence="9" type="ORF">N5A92_18965</name>
</gene>
<dbReference type="Proteomes" id="UP001320831">
    <property type="component" value="Unassembled WGS sequence"/>
</dbReference>
<proteinExistence type="inferred from homology"/>
<accession>A0ABT2LRH1</accession>
<keyword evidence="5 7" id="KW-1133">Transmembrane helix</keyword>